<keyword evidence="3" id="KW-1185">Reference proteome</keyword>
<accession>A0ABM8QI00</accession>
<protein>
    <submittedName>
        <fullName evidence="2">PilZ domain-containing protein</fullName>
    </submittedName>
</protein>
<organism evidence="2 3">
    <name type="scientific">Nitrospira defluvii</name>
    <dbReference type="NCBI Taxonomy" id="330214"/>
    <lineage>
        <taxon>Bacteria</taxon>
        <taxon>Pseudomonadati</taxon>
        <taxon>Nitrospirota</taxon>
        <taxon>Nitrospiria</taxon>
        <taxon>Nitrospirales</taxon>
        <taxon>Nitrospiraceae</taxon>
        <taxon>Nitrospira</taxon>
    </lineage>
</organism>
<proteinExistence type="predicted"/>
<dbReference type="InterPro" id="IPR009875">
    <property type="entry name" value="PilZ_domain"/>
</dbReference>
<evidence type="ECO:0000313" key="3">
    <source>
        <dbReference type="Proteomes" id="UP000675880"/>
    </source>
</evidence>
<feature type="domain" description="PilZ" evidence="1">
    <location>
        <begin position="13"/>
        <end position="117"/>
    </location>
</feature>
<name>A0ABM8QI00_9BACT</name>
<gene>
    <name evidence="2" type="ORF">NSPZN2_10571</name>
</gene>
<dbReference type="Gene3D" id="2.40.10.220">
    <property type="entry name" value="predicted glycosyltransferase like domains"/>
    <property type="match status" value="1"/>
</dbReference>
<dbReference type="Proteomes" id="UP000675880">
    <property type="component" value="Unassembled WGS sequence"/>
</dbReference>
<sequence length="131" mass="14921">MPPDAPSQSSGRERREFYRITVLLPICIQSETDTADCTFAEKSVNLSGGGIGVTVTTAYQPDETLSLTLLLPDQVPFKATIEVLRLDSLPIPGNTYRLHARFIRMTAQNRERLIRYIVRFQRDHLQEHYSV</sequence>
<evidence type="ECO:0000313" key="2">
    <source>
        <dbReference type="EMBL" id="CAE6698140.1"/>
    </source>
</evidence>
<comment type="caution">
    <text evidence="2">The sequence shown here is derived from an EMBL/GenBank/DDBJ whole genome shotgun (WGS) entry which is preliminary data.</text>
</comment>
<reference evidence="2 3" key="1">
    <citation type="submission" date="2021-02" db="EMBL/GenBank/DDBJ databases">
        <authorList>
            <person name="Han P."/>
        </authorList>
    </citation>
    <scope>NUCLEOTIDE SEQUENCE [LARGE SCALE GENOMIC DNA]</scope>
    <source>
        <strain evidence="2">Candidatus Nitrospira sp. ZN2</strain>
    </source>
</reference>
<dbReference type="EMBL" id="CAJNBJ010000001">
    <property type="protein sequence ID" value="CAE6698140.1"/>
    <property type="molecule type" value="Genomic_DNA"/>
</dbReference>
<dbReference type="Pfam" id="PF07238">
    <property type="entry name" value="PilZ"/>
    <property type="match status" value="1"/>
</dbReference>
<dbReference type="RefSeq" id="WP_213040438.1">
    <property type="nucleotide sequence ID" value="NZ_CAJNBJ010000001.1"/>
</dbReference>
<dbReference type="SUPFAM" id="SSF141371">
    <property type="entry name" value="PilZ domain-like"/>
    <property type="match status" value="1"/>
</dbReference>
<evidence type="ECO:0000259" key="1">
    <source>
        <dbReference type="Pfam" id="PF07238"/>
    </source>
</evidence>